<evidence type="ECO:0000256" key="3">
    <source>
        <dbReference type="ARBA" id="ARBA00022777"/>
    </source>
</evidence>
<dbReference type="CDD" id="cd14014">
    <property type="entry name" value="STKc_PknB_like"/>
    <property type="match status" value="1"/>
</dbReference>
<evidence type="ECO:0000313" key="7">
    <source>
        <dbReference type="EMBL" id="ASN81702.1"/>
    </source>
</evidence>
<dbReference type="Pfam" id="PF00498">
    <property type="entry name" value="FHA"/>
    <property type="match status" value="1"/>
</dbReference>
<dbReference type="PROSITE" id="PS50011">
    <property type="entry name" value="PROTEIN_KINASE_DOM"/>
    <property type="match status" value="1"/>
</dbReference>
<evidence type="ECO:0000256" key="4">
    <source>
        <dbReference type="ARBA" id="ARBA00022840"/>
    </source>
</evidence>
<dbReference type="InterPro" id="IPR008271">
    <property type="entry name" value="Ser/Thr_kinase_AS"/>
</dbReference>
<organism evidence="7 8">
    <name type="scientific">Deinococcus ficus</name>
    <dbReference type="NCBI Taxonomy" id="317577"/>
    <lineage>
        <taxon>Bacteria</taxon>
        <taxon>Thermotogati</taxon>
        <taxon>Deinococcota</taxon>
        <taxon>Deinococci</taxon>
        <taxon>Deinococcales</taxon>
        <taxon>Deinococcaceae</taxon>
        <taxon>Deinococcus</taxon>
    </lineage>
</organism>
<feature type="domain" description="Protein kinase" evidence="6">
    <location>
        <begin position="10"/>
        <end position="282"/>
    </location>
</feature>
<evidence type="ECO:0000256" key="2">
    <source>
        <dbReference type="ARBA" id="ARBA00022741"/>
    </source>
</evidence>
<dbReference type="RefSeq" id="WP_027463801.1">
    <property type="nucleotide sequence ID" value="NZ_CP021081.1"/>
</dbReference>
<evidence type="ECO:0000313" key="8">
    <source>
        <dbReference type="Proteomes" id="UP000259030"/>
    </source>
</evidence>
<dbReference type="Gene3D" id="1.10.510.10">
    <property type="entry name" value="Transferase(Phosphotransferase) domain 1"/>
    <property type="match status" value="1"/>
</dbReference>
<proteinExistence type="predicted"/>
<evidence type="ECO:0000259" key="5">
    <source>
        <dbReference type="PROSITE" id="PS50006"/>
    </source>
</evidence>
<keyword evidence="8" id="KW-1185">Reference proteome</keyword>
<feature type="domain" description="FHA" evidence="5">
    <location>
        <begin position="339"/>
        <end position="388"/>
    </location>
</feature>
<dbReference type="Pfam" id="PF00069">
    <property type="entry name" value="Pkinase"/>
    <property type="match status" value="1"/>
</dbReference>
<evidence type="ECO:0000256" key="1">
    <source>
        <dbReference type="ARBA" id="ARBA00022679"/>
    </source>
</evidence>
<dbReference type="PROSITE" id="PS50006">
    <property type="entry name" value="FHA_DOMAIN"/>
    <property type="match status" value="1"/>
</dbReference>
<dbReference type="InterPro" id="IPR000253">
    <property type="entry name" value="FHA_dom"/>
</dbReference>
<accession>A0A221SYH4</accession>
<dbReference type="PANTHER" id="PTHR43289">
    <property type="entry name" value="MITOGEN-ACTIVATED PROTEIN KINASE KINASE KINASE 20-RELATED"/>
    <property type="match status" value="1"/>
</dbReference>
<dbReference type="GO" id="GO:0004674">
    <property type="term" value="F:protein serine/threonine kinase activity"/>
    <property type="evidence" value="ECO:0007669"/>
    <property type="project" value="TreeGrafter"/>
</dbReference>
<dbReference type="SMART" id="SM00240">
    <property type="entry name" value="FHA"/>
    <property type="match status" value="1"/>
</dbReference>
<dbReference type="InterPro" id="IPR000719">
    <property type="entry name" value="Prot_kinase_dom"/>
</dbReference>
<dbReference type="Proteomes" id="UP000259030">
    <property type="component" value="Chromosome"/>
</dbReference>
<dbReference type="GO" id="GO:0005524">
    <property type="term" value="F:ATP binding"/>
    <property type="evidence" value="ECO:0007669"/>
    <property type="project" value="UniProtKB-KW"/>
</dbReference>
<dbReference type="SMART" id="SM00220">
    <property type="entry name" value="S_TKc"/>
    <property type="match status" value="1"/>
</dbReference>
<evidence type="ECO:0000259" key="6">
    <source>
        <dbReference type="PROSITE" id="PS50011"/>
    </source>
</evidence>
<sequence length="1602" mass="173571">MTDSRLFYQYQLHRPLGGGWLGPVHAATDLDENREVAVRLVDDANVAQSFLLMQLERLLIKVSTLRHPHILPTGLLEQREKHAFYAMDLAQQGSARQLLQRQGRAAQGLPIVTVVEMIRQAANGLAHAHAQGLMHGDLKPENLLLQPGRALLGHTGYLVQLADFGLAELRVGASGTHDRVVVNALAYTSPEQTRGVRNELRTDIYTLGLILYELATGMVPFDIRDAADALEKHQHVAPRQPSALRPDIPEALEEIILTCLAKSPEDRYASAEELEQALQLVLNGLMPGGPEPTVRLPTLPVMPTPPEVTEPSSGTQPRLLVYSERHELLRNVPLAAGTSTVGRAPGNTVLLEHAGVSRHHLSVEFTNGVPYVTELTATNGTLMDGLPLTPMTRLRWPYRTPLYLRPYWLVVLGPEEQKARARIVVKPQEERLTLVPGQARQLEVLLANTGQTVDHFQLSIDGIPAAWLQNPYTEVQLNPGTQTSATLTLLAPKTSDSRAGTYDATILARSREDTAQYGRAALKVDVAPFQDVIATITPPMRRTWRRTRYTFKLENRSNIDGVFTPALQDTEGQIRWLPRPQELIHLDQFVGRPGMVMPRVVDPTQVAREATRQLQAEALMRGGQLFRQALAGEGRIKLENLPAVIPLKAGQSVQEEMQVRVPLRWVGMASQHPFTVDVKDALDDREDKPNVTSAEAQLHHMPLIPLWLLPILLLLLGLLIWWLTRPPAINDFDTDVAENAIRPGQPFTLRWDTDKARRVKIVELGENGQSLPVDGTFKLPAGISKEQKYTIEARNLIGTKRSRTLTISPKFARPVIEEFKVSPARVAGNKPVTITWRVKDAGQVSISELGQVPASGTRTFVPSKDLNLKIVARNGTETAEDSATVTVAGAQILFFKVNPEKITRGGKAMLKWQVEDATSVTIEGLGTVKASGMQAVTPSATTTYTINARGGNNTTTTATARLEVAAAAPKVTALTVSPTVIDSDSTQPIQISWKTESASSVTLQSGMGGAQTVSAFGTETLTTVPPATTQIVVTAMNDEGVQDTKAVTLTVRPVDAEAKKKAEEIRLKQEEEKRLQAEEKANIGKITFTADPMLIQGKGDVNLNWNAPGFKNVLILPLKGPRDGVFETTGSQTVENLNRTTTYTLRVYLRKGGKIDIPRTVKVVPLPVKVNTFTASPATLTAAGNVTLTWDVANADAVRLKGVPGPLAKGLWPAKGQTSVPVKASTTFVLTAGDQVARAPVALNLPPAQIRAFQATPGSFSGSGTAVLSWDVANATAVKIDGVRGPNADGSWPAQGKTTVRVTKTTTYTLRARQATSTAQVTVTPLPAQIQGFKAEPAVVNAGEKVTLTWKASGVPTVRIANLPAGLSNRTYPATGKISFVVTKTSTFQLTAGNASSSAGVVVRPGAPVTPPQPPETTQAAPKLVYFTANPPTIRAGESVKLSWKVLNTQNVVIDGIPGAQPAVGSVTLMPGETTTYTLKIGSIVWPLRVPVRQQAVDGQSPYRDLQGTWKHPFGTFTITNVQGRSASGTFVSERDNLRDLPLDISFAGQTLVASSPDLKDFKIVLTLDTSRQSFRGTYTARGPQERWCAYRPGVAQPSGCQ</sequence>
<dbReference type="PANTHER" id="PTHR43289:SF6">
    <property type="entry name" value="SERINE_THREONINE-PROTEIN KINASE NEKL-3"/>
    <property type="match status" value="1"/>
</dbReference>
<dbReference type="Gene3D" id="3.30.200.20">
    <property type="entry name" value="Phosphorylase Kinase, domain 1"/>
    <property type="match status" value="1"/>
</dbReference>
<dbReference type="EMBL" id="CP021081">
    <property type="protein sequence ID" value="ASN81702.1"/>
    <property type="molecule type" value="Genomic_DNA"/>
</dbReference>
<gene>
    <name evidence="7" type="ORF">DFI_12500</name>
</gene>
<keyword evidence="3" id="KW-0418">Kinase</keyword>
<keyword evidence="2" id="KW-0547">Nucleotide-binding</keyword>
<protein>
    <submittedName>
        <fullName evidence="7">Uncharacterized protein</fullName>
    </submittedName>
</protein>
<dbReference type="PROSITE" id="PS00108">
    <property type="entry name" value="PROTEIN_KINASE_ST"/>
    <property type="match status" value="1"/>
</dbReference>
<dbReference type="Gene3D" id="2.60.200.20">
    <property type="match status" value="1"/>
</dbReference>
<dbReference type="SUPFAM" id="SSF56112">
    <property type="entry name" value="Protein kinase-like (PK-like)"/>
    <property type="match status" value="1"/>
</dbReference>
<reference evidence="7 8" key="1">
    <citation type="submission" date="2017-05" db="EMBL/GenBank/DDBJ databases">
        <title>The complete genome sequence of Deinococcus ficus isolated from the rhizosphere of the Ficus religiosa L. in Taiwan.</title>
        <authorList>
            <person name="Wu K.-M."/>
            <person name="Liao T.-L."/>
            <person name="Liu Y.-M."/>
            <person name="Young C.-C."/>
            <person name="Tsai S.-F."/>
        </authorList>
    </citation>
    <scope>NUCLEOTIDE SEQUENCE [LARGE SCALE GENOMIC DNA]</scope>
    <source>
        <strain evidence="7 8">CC-FR2-10</strain>
    </source>
</reference>
<dbReference type="InterPro" id="IPR011009">
    <property type="entry name" value="Kinase-like_dom_sf"/>
</dbReference>
<keyword evidence="1" id="KW-0808">Transferase</keyword>
<name>A0A221SYH4_9DEIO</name>
<dbReference type="CDD" id="cd00060">
    <property type="entry name" value="FHA"/>
    <property type="match status" value="1"/>
</dbReference>
<keyword evidence="4" id="KW-0067">ATP-binding</keyword>
<dbReference type="STRING" id="317577.GCA_000419625_01431"/>
<dbReference type="SUPFAM" id="SSF49879">
    <property type="entry name" value="SMAD/FHA domain"/>
    <property type="match status" value="1"/>
</dbReference>
<dbReference type="KEGG" id="dfc:DFI_12500"/>
<dbReference type="InterPro" id="IPR008984">
    <property type="entry name" value="SMAD_FHA_dom_sf"/>
</dbReference>